<comment type="caution">
    <text evidence="9">The sequence shown here is derived from an EMBL/GenBank/DDBJ whole genome shotgun (WGS) entry which is preliminary data.</text>
</comment>
<dbReference type="AlphaFoldDB" id="A0A7V4XS48"/>
<feature type="transmembrane region" description="Helical" evidence="7">
    <location>
        <begin position="435"/>
        <end position="462"/>
    </location>
</feature>
<comment type="subcellular location">
    <subcellularLocation>
        <location evidence="1">Endomembrane system</location>
        <topology evidence="1">Multi-pass membrane protein</topology>
    </subcellularLocation>
    <subcellularLocation>
        <location evidence="6">Membrane</location>
        <topology evidence="6">Multi-pass membrane protein</topology>
    </subcellularLocation>
</comment>
<dbReference type="EMBL" id="DTKL01000026">
    <property type="protein sequence ID" value="HGY94032.1"/>
    <property type="molecule type" value="Genomic_DNA"/>
</dbReference>
<dbReference type="GO" id="GO:0003954">
    <property type="term" value="F:NADH dehydrogenase activity"/>
    <property type="evidence" value="ECO:0007669"/>
    <property type="project" value="TreeGrafter"/>
</dbReference>
<keyword evidence="5 7" id="KW-0472">Membrane</keyword>
<feature type="domain" description="NADH:quinone oxidoreductase/Mrp antiporter transmembrane" evidence="8">
    <location>
        <begin position="130"/>
        <end position="447"/>
    </location>
</feature>
<gene>
    <name evidence="9" type="ORF">ENW50_05010</name>
</gene>
<feature type="transmembrane region" description="Helical" evidence="7">
    <location>
        <begin position="292"/>
        <end position="310"/>
    </location>
</feature>
<evidence type="ECO:0000256" key="4">
    <source>
        <dbReference type="ARBA" id="ARBA00022989"/>
    </source>
</evidence>
<feature type="transmembrane region" description="Helical" evidence="7">
    <location>
        <begin position="397"/>
        <end position="415"/>
    </location>
</feature>
<dbReference type="InterPro" id="IPR003918">
    <property type="entry name" value="NADH_UbQ_OxRdtase"/>
</dbReference>
<proteinExistence type="inferred from homology"/>
<comment type="similarity">
    <text evidence="2">Belongs to the complex I subunit 4 family.</text>
</comment>
<dbReference type="PANTHER" id="PTHR43507:SF1">
    <property type="entry name" value="NADH-UBIQUINONE OXIDOREDUCTASE CHAIN 4"/>
    <property type="match status" value="1"/>
</dbReference>
<feature type="transmembrane region" description="Helical" evidence="7">
    <location>
        <begin position="165"/>
        <end position="187"/>
    </location>
</feature>
<feature type="transmembrane region" description="Helical" evidence="7">
    <location>
        <begin position="136"/>
        <end position="153"/>
    </location>
</feature>
<accession>A0A7V4XS48</accession>
<evidence type="ECO:0000256" key="7">
    <source>
        <dbReference type="SAM" id="Phobius"/>
    </source>
</evidence>
<dbReference type="NCBIfam" id="TIGR01972">
    <property type="entry name" value="NDH_I_M"/>
    <property type="match status" value="1"/>
</dbReference>
<dbReference type="Pfam" id="PF00361">
    <property type="entry name" value="Proton_antipo_M"/>
    <property type="match status" value="1"/>
</dbReference>
<evidence type="ECO:0000259" key="8">
    <source>
        <dbReference type="Pfam" id="PF00361"/>
    </source>
</evidence>
<dbReference type="PANTHER" id="PTHR43507">
    <property type="entry name" value="NADH-UBIQUINONE OXIDOREDUCTASE CHAIN 4"/>
    <property type="match status" value="1"/>
</dbReference>
<dbReference type="GO" id="GO:0016020">
    <property type="term" value="C:membrane"/>
    <property type="evidence" value="ECO:0007669"/>
    <property type="project" value="UniProtKB-SubCell"/>
</dbReference>
<keyword evidence="4 7" id="KW-1133">Transmembrane helix</keyword>
<dbReference type="GO" id="GO:0012505">
    <property type="term" value="C:endomembrane system"/>
    <property type="evidence" value="ECO:0007669"/>
    <property type="project" value="UniProtKB-SubCell"/>
</dbReference>
<dbReference type="InterPro" id="IPR010227">
    <property type="entry name" value="NADH_Q_OxRdtase_chainM/4"/>
</dbReference>
<feature type="transmembrane region" description="Helical" evidence="7">
    <location>
        <begin position="322"/>
        <end position="340"/>
    </location>
</feature>
<evidence type="ECO:0000256" key="6">
    <source>
        <dbReference type="RuleBase" id="RU000320"/>
    </source>
</evidence>
<feature type="transmembrane region" description="Helical" evidence="7">
    <location>
        <begin position="6"/>
        <end position="24"/>
    </location>
</feature>
<evidence type="ECO:0000256" key="2">
    <source>
        <dbReference type="ARBA" id="ARBA00009025"/>
    </source>
</evidence>
<dbReference type="GO" id="GO:0048039">
    <property type="term" value="F:ubiquinone binding"/>
    <property type="evidence" value="ECO:0007669"/>
    <property type="project" value="TreeGrafter"/>
</dbReference>
<feature type="transmembrane region" description="Helical" evidence="7">
    <location>
        <begin position="214"/>
        <end position="236"/>
    </location>
</feature>
<dbReference type="GO" id="GO:0042773">
    <property type="term" value="P:ATP synthesis coupled electron transport"/>
    <property type="evidence" value="ECO:0007669"/>
    <property type="project" value="InterPro"/>
</dbReference>
<name>A0A7V4XS48_9BACT</name>
<evidence type="ECO:0000313" key="9">
    <source>
        <dbReference type="EMBL" id="HGY94032.1"/>
    </source>
</evidence>
<dbReference type="GO" id="GO:0008137">
    <property type="term" value="F:NADH dehydrogenase (ubiquinone) activity"/>
    <property type="evidence" value="ECO:0007669"/>
    <property type="project" value="InterPro"/>
</dbReference>
<organism evidence="9">
    <name type="scientific">Acidobacterium capsulatum</name>
    <dbReference type="NCBI Taxonomy" id="33075"/>
    <lineage>
        <taxon>Bacteria</taxon>
        <taxon>Pseudomonadati</taxon>
        <taxon>Acidobacteriota</taxon>
        <taxon>Terriglobia</taxon>
        <taxon>Terriglobales</taxon>
        <taxon>Acidobacteriaceae</taxon>
        <taxon>Acidobacterium</taxon>
    </lineage>
</organism>
<feature type="transmembrane region" description="Helical" evidence="7">
    <location>
        <begin position="31"/>
        <end position="53"/>
    </location>
</feature>
<feature type="transmembrane region" description="Helical" evidence="7">
    <location>
        <begin position="269"/>
        <end position="286"/>
    </location>
</feature>
<dbReference type="PRINTS" id="PR01437">
    <property type="entry name" value="NUOXDRDTASE4"/>
</dbReference>
<dbReference type="GO" id="GO:0015990">
    <property type="term" value="P:electron transport coupled proton transport"/>
    <property type="evidence" value="ECO:0007669"/>
    <property type="project" value="TreeGrafter"/>
</dbReference>
<evidence type="ECO:0000256" key="3">
    <source>
        <dbReference type="ARBA" id="ARBA00022692"/>
    </source>
</evidence>
<feature type="transmembrane region" description="Helical" evidence="7">
    <location>
        <begin position="111"/>
        <end position="130"/>
    </location>
</feature>
<protein>
    <submittedName>
        <fullName evidence="9">NADH-quinone oxidoreductase subunit M</fullName>
    </submittedName>
</protein>
<evidence type="ECO:0000256" key="1">
    <source>
        <dbReference type="ARBA" id="ARBA00004127"/>
    </source>
</evidence>
<sequence length="543" mass="58897">MIFTGPLTWLTALPFAGAFAVLALSRNRALARALAILVALASLVGALALWVHFQAASSGMQFEQQYAWASSIGLTYHVGIDGLGLLLLLLSAIVVLMSLVASWRNPAHGPVYFALVLFLECGLFGTFTALNFLHWFLYWELTLIPAFFLVRQWGGTKRAQASLQFFLYTMVGSVALLVAFLVLYLAAGTFEFLALAQWAHQGQLTAALQQQFSWTGWSGSSLALLLFWAVFLGFAVKTPVVPFHTWLPATYAEASSETTMLLTGAMSKMGVYGFLRILLPIFPAQMQQILTPLLWLALASIVLPALAAWAQRDLKRTFAYSSVNHLGYCVLGICVVARFTGSDPSLLLEKSAALTGVLLQIFSHGLTAAALFWFVALLERRNQGKRALTDFGGLRKIVPVFCGLMGIAIFASLGLPGLNGFPGEFLIFKGVFPLAGWAAALALLGLLFTAVFLLAVLQRVFFGPMRESQQQAPMPDLTVAERFAFAPVIALMLVLGFYPQFIAGKMTGTVAQWTAPQAAPVQTIPSTVTNTSGYPVHATEAHR</sequence>
<feature type="transmembrane region" description="Helical" evidence="7">
    <location>
        <begin position="352"/>
        <end position="376"/>
    </location>
</feature>
<reference evidence="9" key="1">
    <citation type="journal article" date="2020" name="mSystems">
        <title>Genome- and Community-Level Interaction Insights into Carbon Utilization and Element Cycling Functions of Hydrothermarchaeota in Hydrothermal Sediment.</title>
        <authorList>
            <person name="Zhou Z."/>
            <person name="Liu Y."/>
            <person name="Xu W."/>
            <person name="Pan J."/>
            <person name="Luo Z.H."/>
            <person name="Li M."/>
        </authorList>
    </citation>
    <scope>NUCLEOTIDE SEQUENCE [LARGE SCALE GENOMIC DNA]</scope>
    <source>
        <strain evidence="9">SpSt-855</strain>
    </source>
</reference>
<feature type="transmembrane region" description="Helical" evidence="7">
    <location>
        <begin position="483"/>
        <end position="503"/>
    </location>
</feature>
<feature type="transmembrane region" description="Helical" evidence="7">
    <location>
        <begin position="73"/>
        <end position="99"/>
    </location>
</feature>
<keyword evidence="3 6" id="KW-0812">Transmembrane</keyword>
<evidence type="ECO:0000256" key="5">
    <source>
        <dbReference type="ARBA" id="ARBA00023136"/>
    </source>
</evidence>
<dbReference type="InterPro" id="IPR001750">
    <property type="entry name" value="ND/Mrp_TM"/>
</dbReference>